<dbReference type="Pfam" id="PF07707">
    <property type="entry name" value="BACK"/>
    <property type="match status" value="1"/>
</dbReference>
<proteinExistence type="predicted"/>
<name>A0ABM1P7J3_DROAR</name>
<evidence type="ECO:0000259" key="2">
    <source>
        <dbReference type="SMART" id="SM00225"/>
    </source>
</evidence>
<dbReference type="Gene3D" id="1.25.40.420">
    <property type="match status" value="1"/>
</dbReference>
<gene>
    <name evidence="5" type="primary">LOC108613904</name>
</gene>
<dbReference type="PANTHER" id="PTHR22667">
    <property type="entry name" value="AT01380P-RELATED"/>
    <property type="match status" value="1"/>
</dbReference>
<dbReference type="InterPro" id="IPR011705">
    <property type="entry name" value="BACK"/>
</dbReference>
<feature type="compositionally biased region" description="Polar residues" evidence="1">
    <location>
        <begin position="20"/>
        <end position="31"/>
    </location>
</feature>
<evidence type="ECO:0000259" key="3">
    <source>
        <dbReference type="SMART" id="SM00875"/>
    </source>
</evidence>
<feature type="region of interest" description="Disordered" evidence="1">
    <location>
        <begin position="1"/>
        <end position="31"/>
    </location>
</feature>
<reference evidence="4" key="2">
    <citation type="journal article" date="2016" name="G3 (Bethesda)">
        <title>Genome Evolution in Three Species of Cactophilic Drosophila.</title>
        <authorList>
            <person name="Sanchez-Flores A."/>
            <person name="Penazola F."/>
            <person name="Carpinteyro-Ponce J."/>
            <person name="Nazario-Yepiz N."/>
            <person name="Abreu-Goodger C."/>
            <person name="Machado C.A."/>
            <person name="Markow T.A."/>
        </authorList>
    </citation>
    <scope>NUCLEOTIDE SEQUENCE [LARGE SCALE GENOMIC DNA]</scope>
</reference>
<dbReference type="InterPro" id="IPR000210">
    <property type="entry name" value="BTB/POZ_dom"/>
</dbReference>
<dbReference type="Gene3D" id="3.30.710.10">
    <property type="entry name" value="Potassium Channel Kv1.1, Chain A"/>
    <property type="match status" value="1"/>
</dbReference>
<accession>A0ABM1P7J3</accession>
<keyword evidence="4" id="KW-1185">Reference proteome</keyword>
<protein>
    <submittedName>
        <fullName evidence="5">Kelch-like protein 1</fullName>
    </submittedName>
</protein>
<dbReference type="Proteomes" id="UP000694904">
    <property type="component" value="Chromosome 4"/>
</dbReference>
<dbReference type="SMART" id="SM00225">
    <property type="entry name" value="BTB"/>
    <property type="match status" value="1"/>
</dbReference>
<evidence type="ECO:0000313" key="5">
    <source>
        <dbReference type="RefSeq" id="XP_017863179.1"/>
    </source>
</evidence>
<organism evidence="4 5">
    <name type="scientific">Drosophila arizonae</name>
    <name type="common">Fruit fly</name>
    <dbReference type="NCBI Taxonomy" id="7263"/>
    <lineage>
        <taxon>Eukaryota</taxon>
        <taxon>Metazoa</taxon>
        <taxon>Ecdysozoa</taxon>
        <taxon>Arthropoda</taxon>
        <taxon>Hexapoda</taxon>
        <taxon>Insecta</taxon>
        <taxon>Pterygota</taxon>
        <taxon>Neoptera</taxon>
        <taxon>Endopterygota</taxon>
        <taxon>Diptera</taxon>
        <taxon>Brachycera</taxon>
        <taxon>Muscomorpha</taxon>
        <taxon>Ephydroidea</taxon>
        <taxon>Drosophilidae</taxon>
        <taxon>Drosophila</taxon>
    </lineage>
</organism>
<sequence>MSTAKNQKPSEREAQVGDAESSTNLSSSQMQKVLPQKTPLQEAVENFMVNTLVKDVKITIGKQVFECHSCVLRTFCKCFEQTLLSGKAFTLPEDKISAESFLLAYNWMISSDSSCQRGNLLDLLVAAEYLDAPRLVQSVYGALNDERFFSNLDAFNCFTEACTKGISSVADLMIDRIGKSFLVFVSSDEFRELNVNVVCTLLSSDLLGVHTEVEVFYAGLLWVISDYTERKMYLRRVLKSVRFELMPPPAQLNFGDRLNEMTPYALDLLLFLLYVTIINAQERTLHNQNGIPQRHRIYIKDPLCPYLDLLENRTEELSVTMFRDYILSLENEFDEFKARIVELVAEEETDEEEENAEENENANAKEGDDDEEEMEEEQCEIDDDEEENETVEVEEEEEDIDVDMLSEETEQDAIM</sequence>
<dbReference type="Pfam" id="PF00651">
    <property type="entry name" value="BTB"/>
    <property type="match status" value="1"/>
</dbReference>
<dbReference type="SMART" id="SM00875">
    <property type="entry name" value="BACK"/>
    <property type="match status" value="1"/>
</dbReference>
<feature type="region of interest" description="Disordered" evidence="1">
    <location>
        <begin position="346"/>
        <end position="415"/>
    </location>
</feature>
<reference evidence="4" key="1">
    <citation type="journal article" date="1997" name="Nucleic Acids Res.">
        <title>tRNAscan-SE: a program for improved detection of transfer RNA genes in genomic sequence.</title>
        <authorList>
            <person name="Lowe T.M."/>
            <person name="Eddy S.R."/>
        </authorList>
    </citation>
    <scope>NUCLEOTIDE SEQUENCE [LARGE SCALE GENOMIC DNA]</scope>
</reference>
<evidence type="ECO:0000313" key="4">
    <source>
        <dbReference type="Proteomes" id="UP000694904"/>
    </source>
</evidence>
<feature type="compositionally biased region" description="Acidic residues" evidence="1">
    <location>
        <begin position="367"/>
        <end position="415"/>
    </location>
</feature>
<feature type="compositionally biased region" description="Acidic residues" evidence="1">
    <location>
        <begin position="346"/>
        <end position="360"/>
    </location>
</feature>
<reference evidence="5" key="3">
    <citation type="submission" date="2025-08" db="UniProtKB">
        <authorList>
            <consortium name="RefSeq"/>
        </authorList>
    </citation>
    <scope>IDENTIFICATION</scope>
    <source>
        <tissue evidence="5">Whole organism</tissue>
    </source>
</reference>
<feature type="domain" description="BTB" evidence="2">
    <location>
        <begin position="54"/>
        <end position="147"/>
    </location>
</feature>
<dbReference type="GeneID" id="108613904"/>
<evidence type="ECO:0000256" key="1">
    <source>
        <dbReference type="SAM" id="MobiDB-lite"/>
    </source>
</evidence>
<feature type="domain" description="BACK" evidence="3">
    <location>
        <begin position="157"/>
        <end position="255"/>
    </location>
</feature>
<dbReference type="CDD" id="cd18186">
    <property type="entry name" value="BTB_POZ_ZBTB_KLHL-like"/>
    <property type="match status" value="1"/>
</dbReference>
<dbReference type="SUPFAM" id="SSF54695">
    <property type="entry name" value="POZ domain"/>
    <property type="match status" value="1"/>
</dbReference>
<dbReference type="InterPro" id="IPR011333">
    <property type="entry name" value="SKP1/BTB/POZ_sf"/>
</dbReference>
<dbReference type="RefSeq" id="XP_017863179.1">
    <property type="nucleotide sequence ID" value="XM_018007690.1"/>
</dbReference>
<dbReference type="PANTHER" id="PTHR22667:SF0">
    <property type="entry name" value="AT01380P-RELATED"/>
    <property type="match status" value="1"/>
</dbReference>